<keyword evidence="6" id="KW-0227">DNA damage</keyword>
<dbReference type="GO" id="GO:0031297">
    <property type="term" value="P:replication fork processing"/>
    <property type="evidence" value="ECO:0007669"/>
    <property type="project" value="InterPro"/>
</dbReference>
<keyword evidence="9" id="KW-0539">Nucleus</keyword>
<feature type="domain" description="Protein MMS22-like N-terminal" evidence="12">
    <location>
        <begin position="329"/>
        <end position="411"/>
    </location>
</feature>
<sequence>MKGHLLYFNEIKTPYNDLSLQVQNAESHVPVHPYQTLEAQLPSVLIDELHGLLLYIGHLSELPIINTGAFVNQNQTKSFWNCLNKLLKTLFEKSNDRKRPSVPVIQPRDPLGFSWWIIAHVASFYQFDRHGIPDEMRQMESNWNFVEELLKKSINVQDGVLEDQLRMYLHCCLTLCDFWEPNIAVVTILWEYYSKNLGQMAFLLMYTQKNLDISVLAEIFSGAFREKAKEFLVSKNDEMGQRQTLWSLLSIYIDGVQEVFETSHCLHPSHEKLLNDGFSMLLRACQESELRTVLSFLQAVLARIRLEFCNSPKAYFPLKEKKLISHFLEYTLIDKWDFLVSNCEEQDKRNSLKDLARYSKSMHQQLCQELQRENVDLIVQSSLSAKERHLAAVASALWRHFFSFLKSQRMSQIVPLSQLADAAADFTLLAMDLPSTAPSDLQPQPVTSMIQLFGWDDIVWPQVVARYLSHFLQNSMLCEALSHSGCVSFQALTIRSWIRCILQMYIKNLYVPDDSFIDLNTEQAVEKDYMEQLAELTRLLFKLSEVKNILSKAQVEYLPIQEGPKKALVVFLEAVGITYGNLQTLSDKSAMVTKSLEYLGEILKYIKPYLGKKISSAGLQLTYTMMGTLVKSWAQIFATSKAQKLLFRIIDCLLLPHTVLQQEKELPAPMLTAIQKSLPLYLQGMCIVCCQSQNPNAYLTQLLGNVIEQYIGRFLPASPHVLGLGQHPVLLALRNSATVPPMSSLKKCVVQVIRKSYFEFKGSLLPPRLASILAFILHLVKETNIDVSEVELLLPGVLKCLVLVSEPQVKRLATENLQYMVKACQVGSGGEPAAQLTSVFRLQLVAIQIPAQGIAPEVILNYNPAEDNAGLFRGSL</sequence>
<evidence type="ECO:0000256" key="4">
    <source>
        <dbReference type="ARBA" id="ARBA00021061"/>
    </source>
</evidence>
<evidence type="ECO:0000256" key="7">
    <source>
        <dbReference type="ARBA" id="ARBA00022853"/>
    </source>
</evidence>
<evidence type="ECO:0000256" key="3">
    <source>
        <dbReference type="ARBA" id="ARBA00006585"/>
    </source>
</evidence>
<evidence type="ECO:0000256" key="8">
    <source>
        <dbReference type="ARBA" id="ARBA00023204"/>
    </source>
</evidence>
<evidence type="ECO:0000259" key="13">
    <source>
        <dbReference type="Pfam" id="PF14911"/>
    </source>
</evidence>
<dbReference type="PANTHER" id="PTHR28547:SF1">
    <property type="entry name" value="PROTEIN MMS22-LIKE"/>
    <property type="match status" value="1"/>
</dbReference>
<dbReference type="AlphaFoldDB" id="A0A643C463"/>
<keyword evidence="5" id="KW-0158">Chromosome</keyword>
<dbReference type="GO" id="GO:0043596">
    <property type="term" value="C:nuclear replication fork"/>
    <property type="evidence" value="ECO:0007669"/>
    <property type="project" value="TreeGrafter"/>
</dbReference>
<evidence type="ECO:0000259" key="12">
    <source>
        <dbReference type="Pfam" id="PF14910"/>
    </source>
</evidence>
<organism evidence="14 15">
    <name type="scientific">Balaenoptera physalus</name>
    <name type="common">Fin whale</name>
    <name type="synonym">Balaena physalus</name>
    <dbReference type="NCBI Taxonomy" id="9770"/>
    <lineage>
        <taxon>Eukaryota</taxon>
        <taxon>Metazoa</taxon>
        <taxon>Chordata</taxon>
        <taxon>Craniata</taxon>
        <taxon>Vertebrata</taxon>
        <taxon>Euteleostomi</taxon>
        <taxon>Mammalia</taxon>
        <taxon>Eutheria</taxon>
        <taxon>Laurasiatheria</taxon>
        <taxon>Artiodactyla</taxon>
        <taxon>Whippomorpha</taxon>
        <taxon>Cetacea</taxon>
        <taxon>Mysticeti</taxon>
        <taxon>Balaenopteridae</taxon>
        <taxon>Balaenoptera</taxon>
    </lineage>
</organism>
<evidence type="ECO:0000256" key="5">
    <source>
        <dbReference type="ARBA" id="ARBA00022454"/>
    </source>
</evidence>
<keyword evidence="15" id="KW-1185">Reference proteome</keyword>
<dbReference type="OrthoDB" id="8193282at2759"/>
<evidence type="ECO:0000313" key="15">
    <source>
        <dbReference type="Proteomes" id="UP000437017"/>
    </source>
</evidence>
<protein>
    <recommendedName>
        <fullName evidence="4">Protein MMS22-like</fullName>
    </recommendedName>
    <alternativeName>
        <fullName evidence="10">Methyl methanesulfonate-sensitivity protein 22-like</fullName>
    </alternativeName>
</protein>
<accession>A0A643C463</accession>
<evidence type="ECO:0000256" key="11">
    <source>
        <dbReference type="ARBA" id="ARBA00045147"/>
    </source>
</evidence>
<keyword evidence="7" id="KW-0156">Chromatin regulator</keyword>
<evidence type="ECO:0000256" key="6">
    <source>
        <dbReference type="ARBA" id="ARBA00022763"/>
    </source>
</evidence>
<evidence type="ECO:0000313" key="14">
    <source>
        <dbReference type="EMBL" id="KAB0394802.1"/>
    </source>
</evidence>
<comment type="caution">
    <text evidence="14">The sequence shown here is derived from an EMBL/GenBank/DDBJ whole genome shotgun (WGS) entry which is preliminary data.</text>
</comment>
<dbReference type="GO" id="GO:0000724">
    <property type="term" value="P:double-strand break repair via homologous recombination"/>
    <property type="evidence" value="ECO:0007669"/>
    <property type="project" value="InterPro"/>
</dbReference>
<reference evidence="14 15" key="1">
    <citation type="journal article" date="2019" name="PLoS ONE">
        <title>Genomic analyses reveal an absence of contemporary introgressive admixture between fin whales and blue whales, despite known hybrids.</title>
        <authorList>
            <person name="Westbury M.V."/>
            <person name="Petersen B."/>
            <person name="Lorenzen E.D."/>
        </authorList>
    </citation>
    <scope>NUCLEOTIDE SEQUENCE [LARGE SCALE GENOMIC DNA]</scope>
    <source>
        <strain evidence="14">FinWhale-01</strain>
    </source>
</reference>
<evidence type="ECO:0000256" key="10">
    <source>
        <dbReference type="ARBA" id="ARBA00033326"/>
    </source>
</evidence>
<dbReference type="Pfam" id="PF14910">
    <property type="entry name" value="MMS22L_N"/>
    <property type="match status" value="3"/>
</dbReference>
<keyword evidence="8" id="KW-0234">DNA repair</keyword>
<dbReference type="Proteomes" id="UP000437017">
    <property type="component" value="Unassembled WGS sequence"/>
</dbReference>
<comment type="similarity">
    <text evidence="3">Belongs to the MMS22 family. MMS22L subfamily.</text>
</comment>
<dbReference type="InterPro" id="IPR029424">
    <property type="entry name" value="MMS22L_C"/>
</dbReference>
<feature type="domain" description="MMS22-like C-terminal" evidence="13">
    <location>
        <begin position="531"/>
        <end position="841"/>
    </location>
</feature>
<comment type="function">
    <text evidence="11">Component of the MMS22L-TONSL complex, a complex that promotes homologous recombination-mediated repair of double-strand breaks (DSBs) at stalled or collapsed replication forks. The MMS22L-TONSL complex is required to maintain genome integrity during DNA replication. It mediates the assembly of RAD51 filaments on single-stranded DNA (ssDNA): the MMS22L-TONSL complex is recruited to DSBs following histone replacement by histone chaperones and eviction of the replication protein A complex (RPA/RP-A) from DSBs. Following recruitment to DSBs, the TONSL-MMS22L complex promotes recruitment of RAD51 filaments and subsequent homologous recombination. Within the complex, MMS22L acts by binding ssDNA.</text>
</comment>
<evidence type="ECO:0000256" key="9">
    <source>
        <dbReference type="ARBA" id="ARBA00023242"/>
    </source>
</evidence>
<proteinExistence type="inferred from homology"/>
<feature type="domain" description="Protein MMS22-like N-terminal" evidence="12">
    <location>
        <begin position="75"/>
        <end position="197"/>
    </location>
</feature>
<dbReference type="PANTHER" id="PTHR28547">
    <property type="entry name" value="PROTEIN MMS22-LIKE"/>
    <property type="match status" value="1"/>
</dbReference>
<dbReference type="GO" id="GO:0006325">
    <property type="term" value="P:chromatin organization"/>
    <property type="evidence" value="ECO:0007669"/>
    <property type="project" value="UniProtKB-KW"/>
</dbReference>
<gene>
    <name evidence="14" type="ORF">E2I00_014607</name>
</gene>
<evidence type="ECO:0000256" key="2">
    <source>
        <dbReference type="ARBA" id="ARBA00004286"/>
    </source>
</evidence>
<dbReference type="EMBL" id="SGJD01002664">
    <property type="protein sequence ID" value="KAB0394802.1"/>
    <property type="molecule type" value="Genomic_DNA"/>
</dbReference>
<dbReference type="InterPro" id="IPR029425">
    <property type="entry name" value="MMS22L_N"/>
</dbReference>
<dbReference type="Pfam" id="PF14911">
    <property type="entry name" value="MMS22L_C"/>
    <property type="match status" value="1"/>
</dbReference>
<comment type="subcellular location">
    <subcellularLocation>
        <location evidence="2">Chromosome</location>
    </subcellularLocation>
    <subcellularLocation>
        <location evidence="1">Nucleus</location>
    </subcellularLocation>
</comment>
<feature type="domain" description="Protein MMS22-like N-terminal" evidence="12">
    <location>
        <begin position="198"/>
        <end position="305"/>
    </location>
</feature>
<name>A0A643C463_BALPH</name>
<evidence type="ECO:0000256" key="1">
    <source>
        <dbReference type="ARBA" id="ARBA00004123"/>
    </source>
</evidence>
<dbReference type="InterPro" id="IPR042320">
    <property type="entry name" value="MMS22-like"/>
</dbReference>